<proteinExistence type="predicted"/>
<dbReference type="Proteomes" id="UP001300502">
    <property type="component" value="Unassembled WGS sequence"/>
</dbReference>
<protein>
    <submittedName>
        <fullName evidence="2">Uncharacterized protein</fullName>
    </submittedName>
</protein>
<evidence type="ECO:0000313" key="2">
    <source>
        <dbReference type="EMBL" id="KAK4522432.1"/>
    </source>
</evidence>
<dbReference type="AlphaFoldDB" id="A0AAV9I7B9"/>
<feature type="region of interest" description="Disordered" evidence="1">
    <location>
        <begin position="454"/>
        <end position="476"/>
    </location>
</feature>
<evidence type="ECO:0000256" key="1">
    <source>
        <dbReference type="SAM" id="MobiDB-lite"/>
    </source>
</evidence>
<name>A0AAV9I7B9_9RHOD</name>
<sequence length="571" mass="65703">MVGFSLRLLQESPSSSWLLCREEPRVPCPLFRHSLKVRHVMFYGQKKKTLDIVNRPLGVINGILLGYSIGNFHDVFSKAWCPLYEPHCRRFAMDLKNGEFLEVHWYDDNICLLCWRQATHSVYQYFVLYETPPPSKLPFKLKGSVELVLQMETQRRHFLSLKNDDEAYVGNDYRRHPEEKEDDDETPFAFPGMKEALRRVVGVFQGTGRHASYNPLNLSVTDDFTFPYKQVSYILQDHGSNGEDEEESQLFSSFGVAEPPLFSMSLPVVTTATSALESAVMQEILRQESFHLRASDPTISDELFQSIVTREKRWSRRLWRNFRRQVYERRCRIEEAVVPLVAHSAAMHLGFSLSSPTLQQHQIQFASNVEDEELRGLLSSLLKLSTGLWIVSSSGENLFMVDPHTRSSSNNKRQTTKNSNSETKRKTTTSTSGATNVALDEMSTRDVEQRQESWIASTSCNSQDPSFSSSVHSPGTTSHEAAWIEKVQRLETQNAMLMQRIQQLEKERERYLSLSTTVQQENRASGEGEQEDKLTQESNYYDELNQILRNIDSSVYSQWEVVENNQSDFLL</sequence>
<reference evidence="2 3" key="1">
    <citation type="submission" date="2022-07" db="EMBL/GenBank/DDBJ databases">
        <title>Genome-wide signatures of adaptation to extreme environments.</title>
        <authorList>
            <person name="Cho C.H."/>
            <person name="Yoon H.S."/>
        </authorList>
    </citation>
    <scope>NUCLEOTIDE SEQUENCE [LARGE SCALE GENOMIC DNA]</scope>
    <source>
        <strain evidence="2 3">108.79 E11</strain>
    </source>
</reference>
<gene>
    <name evidence="2" type="ORF">GAYE_HTGSCF06PCTG21G0319</name>
</gene>
<feature type="region of interest" description="Disordered" evidence="1">
    <location>
        <begin position="516"/>
        <end position="536"/>
    </location>
</feature>
<dbReference type="EMBL" id="JANCYU010000004">
    <property type="protein sequence ID" value="KAK4522432.1"/>
    <property type="molecule type" value="Genomic_DNA"/>
</dbReference>
<organism evidence="2 3">
    <name type="scientific">Galdieria yellowstonensis</name>
    <dbReference type="NCBI Taxonomy" id="3028027"/>
    <lineage>
        <taxon>Eukaryota</taxon>
        <taxon>Rhodophyta</taxon>
        <taxon>Bangiophyceae</taxon>
        <taxon>Galdieriales</taxon>
        <taxon>Galdieriaceae</taxon>
        <taxon>Galdieria</taxon>
    </lineage>
</organism>
<evidence type="ECO:0000313" key="3">
    <source>
        <dbReference type="Proteomes" id="UP001300502"/>
    </source>
</evidence>
<keyword evidence="3" id="KW-1185">Reference proteome</keyword>
<comment type="caution">
    <text evidence="2">The sequence shown here is derived from an EMBL/GenBank/DDBJ whole genome shotgun (WGS) entry which is preliminary data.</text>
</comment>
<feature type="region of interest" description="Disordered" evidence="1">
    <location>
        <begin position="401"/>
        <end position="435"/>
    </location>
</feature>
<accession>A0AAV9I7B9</accession>